<protein>
    <submittedName>
        <fullName evidence="3">Uncharacterized protein</fullName>
    </submittedName>
</protein>
<keyword evidence="4" id="KW-1185">Reference proteome</keyword>
<feature type="compositionally biased region" description="Basic and acidic residues" evidence="1">
    <location>
        <begin position="65"/>
        <end position="77"/>
    </location>
</feature>
<sequence>MIVGLFFAFIFAVFHLITCGTKKKPPGYKQKILNDVIIPPSFKVNCASNESPSSAKNPNFTSKMPRRDSEGFQHIDVHPSLSNESTTQKNRCYADPSPADEPHAKLLRKTRYKEFDVALLEPGTSLDEG</sequence>
<feature type="region of interest" description="Disordered" evidence="1">
    <location>
        <begin position="47"/>
        <end position="104"/>
    </location>
</feature>
<keyword evidence="2" id="KW-0732">Signal</keyword>
<organism evidence="3 4">
    <name type="scientific">Diploscapter pachys</name>
    <dbReference type="NCBI Taxonomy" id="2018661"/>
    <lineage>
        <taxon>Eukaryota</taxon>
        <taxon>Metazoa</taxon>
        <taxon>Ecdysozoa</taxon>
        <taxon>Nematoda</taxon>
        <taxon>Chromadorea</taxon>
        <taxon>Rhabditida</taxon>
        <taxon>Rhabditina</taxon>
        <taxon>Rhabditomorpha</taxon>
        <taxon>Rhabditoidea</taxon>
        <taxon>Rhabditidae</taxon>
        <taxon>Diploscapter</taxon>
    </lineage>
</organism>
<dbReference type="AlphaFoldDB" id="A0A2A2LYU5"/>
<evidence type="ECO:0000256" key="1">
    <source>
        <dbReference type="SAM" id="MobiDB-lite"/>
    </source>
</evidence>
<accession>A0A2A2LYU5</accession>
<evidence type="ECO:0000313" key="4">
    <source>
        <dbReference type="Proteomes" id="UP000218231"/>
    </source>
</evidence>
<feature type="compositionally biased region" description="Polar residues" evidence="1">
    <location>
        <begin position="80"/>
        <end position="90"/>
    </location>
</feature>
<dbReference type="Proteomes" id="UP000218231">
    <property type="component" value="Unassembled WGS sequence"/>
</dbReference>
<proteinExistence type="predicted"/>
<reference evidence="3 4" key="1">
    <citation type="journal article" date="2017" name="Curr. Biol.">
        <title>Genome architecture and evolution of a unichromosomal asexual nematode.</title>
        <authorList>
            <person name="Fradin H."/>
            <person name="Zegar C."/>
            <person name="Gutwein M."/>
            <person name="Lucas J."/>
            <person name="Kovtun M."/>
            <person name="Corcoran D."/>
            <person name="Baugh L.R."/>
            <person name="Kiontke K."/>
            <person name="Gunsalus K."/>
            <person name="Fitch D.H."/>
            <person name="Piano F."/>
        </authorList>
    </citation>
    <scope>NUCLEOTIDE SEQUENCE [LARGE SCALE GENOMIC DNA]</scope>
    <source>
        <strain evidence="3">PF1309</strain>
    </source>
</reference>
<evidence type="ECO:0000256" key="2">
    <source>
        <dbReference type="SAM" id="SignalP"/>
    </source>
</evidence>
<dbReference type="EMBL" id="LIAE01006319">
    <property type="protein sequence ID" value="PAV91431.1"/>
    <property type="molecule type" value="Genomic_DNA"/>
</dbReference>
<comment type="caution">
    <text evidence="3">The sequence shown here is derived from an EMBL/GenBank/DDBJ whole genome shotgun (WGS) entry which is preliminary data.</text>
</comment>
<gene>
    <name evidence="3" type="ORF">WR25_06402</name>
</gene>
<evidence type="ECO:0000313" key="3">
    <source>
        <dbReference type="EMBL" id="PAV91431.1"/>
    </source>
</evidence>
<feature type="chain" id="PRO_5013399199" evidence="2">
    <location>
        <begin position="20"/>
        <end position="129"/>
    </location>
</feature>
<feature type="signal peptide" evidence="2">
    <location>
        <begin position="1"/>
        <end position="19"/>
    </location>
</feature>
<name>A0A2A2LYU5_9BILA</name>
<feature type="compositionally biased region" description="Polar residues" evidence="1">
    <location>
        <begin position="47"/>
        <end position="62"/>
    </location>
</feature>